<evidence type="ECO:0000256" key="9">
    <source>
        <dbReference type="SAM" id="Phobius"/>
    </source>
</evidence>
<evidence type="ECO:0000256" key="4">
    <source>
        <dbReference type="ARBA" id="ARBA00022692"/>
    </source>
</evidence>
<sequence length="333" mass="36770">MSSRRKHAAHEEEHENHERWLVTYADMITLLMVLFIVLFAMSTVDQKKFNALKEGLAAGFGQSTSVLDGSSSILEEPGMSVAEPINPHAVAEAPEIEQIAAQAATTALAKQQQAKYDEASIEADRLRAVEARLLAALRRRHLESDVQTKLDGRGLTVSLVSRHVVFANNLATFTDRGRLIVRTIAPVLRDVPDKLAIEGHTNQVKVKPKYFASDWDLSAARAITVLRYLNEHGHVPAKRLSAVGFGHVKPLVDPSRPSSQELNKRVDIVVLSALNEESKELLSRVVYDREHGVAPKDTVRAGADQRPARRPGRSEQASADHTTTRTTPTEETH</sequence>
<evidence type="ECO:0000256" key="6">
    <source>
        <dbReference type="ARBA" id="ARBA00023136"/>
    </source>
</evidence>
<dbReference type="InterPro" id="IPR006665">
    <property type="entry name" value="OmpA-like"/>
</dbReference>
<feature type="transmembrane region" description="Helical" evidence="9">
    <location>
        <begin position="21"/>
        <end position="41"/>
    </location>
</feature>
<keyword evidence="12" id="KW-1185">Reference proteome</keyword>
<dbReference type="Pfam" id="PF13677">
    <property type="entry name" value="MotB_plug"/>
    <property type="match status" value="1"/>
</dbReference>
<feature type="region of interest" description="Disordered" evidence="8">
    <location>
        <begin position="293"/>
        <end position="333"/>
    </location>
</feature>
<dbReference type="InterPro" id="IPR025713">
    <property type="entry name" value="MotB-like_N_dom"/>
</dbReference>
<dbReference type="PROSITE" id="PS51123">
    <property type="entry name" value="OMPA_2"/>
    <property type="match status" value="1"/>
</dbReference>
<comment type="caution">
    <text evidence="11">The sequence shown here is derived from an EMBL/GenBank/DDBJ whole genome shotgun (WGS) entry which is preliminary data.</text>
</comment>
<dbReference type="RefSeq" id="WP_310301061.1">
    <property type="nucleotide sequence ID" value="NZ_BAAAPS010000008.1"/>
</dbReference>
<accession>A0ABU2BTW8</accession>
<dbReference type="SUPFAM" id="SSF103088">
    <property type="entry name" value="OmpA-like"/>
    <property type="match status" value="1"/>
</dbReference>
<dbReference type="InterPro" id="IPR050330">
    <property type="entry name" value="Bact_OuterMem_StrucFunc"/>
</dbReference>
<keyword evidence="3" id="KW-1003">Cell membrane</keyword>
<comment type="similarity">
    <text evidence="2">Belongs to the MotB family.</text>
</comment>
<dbReference type="InterPro" id="IPR036737">
    <property type="entry name" value="OmpA-like_sf"/>
</dbReference>
<reference evidence="11 12" key="1">
    <citation type="submission" date="2023-07" db="EMBL/GenBank/DDBJ databases">
        <title>Sequencing the genomes of 1000 actinobacteria strains.</title>
        <authorList>
            <person name="Klenk H.-P."/>
        </authorList>
    </citation>
    <scope>NUCLEOTIDE SEQUENCE [LARGE SCALE GENOMIC DNA]</scope>
    <source>
        <strain evidence="11 12">DSM 19426</strain>
    </source>
</reference>
<dbReference type="EMBL" id="JAVDYG010000001">
    <property type="protein sequence ID" value="MDR7362079.1"/>
    <property type="molecule type" value="Genomic_DNA"/>
</dbReference>
<keyword evidence="6 7" id="KW-0472">Membrane</keyword>
<protein>
    <submittedName>
        <fullName evidence="11">Chemotaxis protein MotB</fullName>
    </submittedName>
</protein>
<comment type="subcellular location">
    <subcellularLocation>
        <location evidence="1">Cell membrane</location>
        <topology evidence="1">Single-pass membrane protein</topology>
    </subcellularLocation>
</comment>
<evidence type="ECO:0000256" key="3">
    <source>
        <dbReference type="ARBA" id="ARBA00022475"/>
    </source>
</evidence>
<evidence type="ECO:0000313" key="11">
    <source>
        <dbReference type="EMBL" id="MDR7362079.1"/>
    </source>
</evidence>
<evidence type="ECO:0000256" key="1">
    <source>
        <dbReference type="ARBA" id="ARBA00004162"/>
    </source>
</evidence>
<evidence type="ECO:0000256" key="5">
    <source>
        <dbReference type="ARBA" id="ARBA00022989"/>
    </source>
</evidence>
<feature type="domain" description="OmpA-like" evidence="10">
    <location>
        <begin position="153"/>
        <end position="274"/>
    </location>
</feature>
<dbReference type="Pfam" id="PF00691">
    <property type="entry name" value="OmpA"/>
    <property type="match status" value="1"/>
</dbReference>
<keyword evidence="5 9" id="KW-1133">Transmembrane helix</keyword>
<dbReference type="PANTHER" id="PTHR30329:SF21">
    <property type="entry name" value="LIPOPROTEIN YIAD-RELATED"/>
    <property type="match status" value="1"/>
</dbReference>
<dbReference type="Proteomes" id="UP001183648">
    <property type="component" value="Unassembled WGS sequence"/>
</dbReference>
<organism evidence="11 12">
    <name type="scientific">Nocardioides marmoribigeumensis</name>
    <dbReference type="NCBI Taxonomy" id="433649"/>
    <lineage>
        <taxon>Bacteria</taxon>
        <taxon>Bacillati</taxon>
        <taxon>Actinomycetota</taxon>
        <taxon>Actinomycetes</taxon>
        <taxon>Propionibacteriales</taxon>
        <taxon>Nocardioidaceae</taxon>
        <taxon>Nocardioides</taxon>
    </lineage>
</organism>
<evidence type="ECO:0000256" key="7">
    <source>
        <dbReference type="PROSITE-ProRule" id="PRU00473"/>
    </source>
</evidence>
<name>A0ABU2BTW8_9ACTN</name>
<dbReference type="CDD" id="cd07185">
    <property type="entry name" value="OmpA_C-like"/>
    <property type="match status" value="1"/>
</dbReference>
<dbReference type="PANTHER" id="PTHR30329">
    <property type="entry name" value="STATOR ELEMENT OF FLAGELLAR MOTOR COMPLEX"/>
    <property type="match status" value="1"/>
</dbReference>
<dbReference type="Gene3D" id="3.30.1330.60">
    <property type="entry name" value="OmpA-like domain"/>
    <property type="match status" value="1"/>
</dbReference>
<evidence type="ECO:0000259" key="10">
    <source>
        <dbReference type="PROSITE" id="PS51123"/>
    </source>
</evidence>
<gene>
    <name evidence="11" type="ORF">J2S63_001632</name>
</gene>
<proteinExistence type="inferred from homology"/>
<evidence type="ECO:0000313" key="12">
    <source>
        <dbReference type="Proteomes" id="UP001183648"/>
    </source>
</evidence>
<evidence type="ECO:0000256" key="8">
    <source>
        <dbReference type="SAM" id="MobiDB-lite"/>
    </source>
</evidence>
<keyword evidence="4 9" id="KW-0812">Transmembrane</keyword>
<evidence type="ECO:0000256" key="2">
    <source>
        <dbReference type="ARBA" id="ARBA00008914"/>
    </source>
</evidence>